<evidence type="ECO:0000313" key="2">
    <source>
        <dbReference type="Proteomes" id="UP001271769"/>
    </source>
</evidence>
<dbReference type="EMBL" id="JAXCLX010000001">
    <property type="protein sequence ID" value="MDY0871515.1"/>
    <property type="molecule type" value="Genomic_DNA"/>
</dbReference>
<proteinExistence type="predicted"/>
<accession>A0ABU5DW33</accession>
<gene>
    <name evidence="1" type="ORF">SMD31_06260</name>
</gene>
<organism evidence="1 2">
    <name type="scientific">Dongia rigui</name>
    <dbReference type="NCBI Taxonomy" id="940149"/>
    <lineage>
        <taxon>Bacteria</taxon>
        <taxon>Pseudomonadati</taxon>
        <taxon>Pseudomonadota</taxon>
        <taxon>Alphaproteobacteria</taxon>
        <taxon>Rhodospirillales</taxon>
        <taxon>Dongiaceae</taxon>
        <taxon>Dongia</taxon>
    </lineage>
</organism>
<dbReference type="Proteomes" id="UP001271769">
    <property type="component" value="Unassembled WGS sequence"/>
</dbReference>
<comment type="caution">
    <text evidence="1">The sequence shown here is derived from an EMBL/GenBank/DDBJ whole genome shotgun (WGS) entry which is preliminary data.</text>
</comment>
<reference evidence="1 2" key="1">
    <citation type="journal article" date="2013" name="Antonie Van Leeuwenhoek">
        <title>Dongia rigui sp. nov., isolated from freshwater of a large wetland in Korea.</title>
        <authorList>
            <person name="Baik K.S."/>
            <person name="Hwang Y.M."/>
            <person name="Choi J.S."/>
            <person name="Kwon J."/>
            <person name="Seong C.N."/>
        </authorList>
    </citation>
    <scope>NUCLEOTIDE SEQUENCE [LARGE SCALE GENOMIC DNA]</scope>
    <source>
        <strain evidence="1 2">04SU4-P</strain>
    </source>
</reference>
<dbReference type="Pfam" id="PF07310">
    <property type="entry name" value="PAS_5"/>
    <property type="match status" value="1"/>
</dbReference>
<keyword evidence="2" id="KW-1185">Reference proteome</keyword>
<dbReference type="RefSeq" id="WP_320499947.1">
    <property type="nucleotide sequence ID" value="NZ_JAXCLX010000001.1"/>
</dbReference>
<dbReference type="InterPro" id="IPR009922">
    <property type="entry name" value="DUF1457"/>
</dbReference>
<evidence type="ECO:0000313" key="1">
    <source>
        <dbReference type="EMBL" id="MDY0871515.1"/>
    </source>
</evidence>
<sequence>MTTEMGVDVIKPDRASFSLVETEAPSFRSLRVDALYRYWLSRRNDALPTRADIDPADIKSLLPYVLIVDIHRDPFRIYYRLVGTAVVHFSGLDFTGTFLDELAFDICATSDLVNAYRAVCDAKQPGIGMAFAQLNHHTALDVEYLICPLVDAAGTVAQCLVLEDYVAKEGMDIGRLRLARPA</sequence>
<protein>
    <submittedName>
        <fullName evidence="1">PAS domain-containing protein</fullName>
    </submittedName>
</protein>
<name>A0ABU5DW33_9PROT</name>